<feature type="region of interest" description="Disordered" evidence="16">
    <location>
        <begin position="1"/>
        <end position="120"/>
    </location>
</feature>
<proteinExistence type="inferred from homology"/>
<evidence type="ECO:0000259" key="18">
    <source>
        <dbReference type="PROSITE" id="PS51060"/>
    </source>
</evidence>
<keyword evidence="2 15" id="KW-0328">Glycosyltransferase</keyword>
<dbReference type="Pfam" id="PF00644">
    <property type="entry name" value="PARP"/>
    <property type="match status" value="1"/>
</dbReference>
<name>N1Q162_DOTSN</name>
<evidence type="ECO:0000256" key="14">
    <source>
        <dbReference type="ARBA" id="ARBA00033987"/>
    </source>
</evidence>
<accession>N1Q162</accession>
<dbReference type="FunFam" id="1.20.142.10:FF:000002">
    <property type="entry name" value="Poly [ADP-ribose] polymerase"/>
    <property type="match status" value="1"/>
</dbReference>
<dbReference type="Pfam" id="PF05406">
    <property type="entry name" value="WGR"/>
    <property type="match status" value="1"/>
</dbReference>
<evidence type="ECO:0000313" key="21">
    <source>
        <dbReference type="Proteomes" id="UP000016933"/>
    </source>
</evidence>
<evidence type="ECO:0000259" key="17">
    <source>
        <dbReference type="PROSITE" id="PS51059"/>
    </source>
</evidence>
<sequence length="642" mass="70727">MPTLRERKRPASPVASPVSSKRTRGRNKVAEVNLISSDSEAVPASAPPKKKVKAATIKTVENDLDVPSILDDDDDDDVAPGQPKKAASKRKVKAEQDQTAADDSDLPVTFNDSSNVKENPGRAQYAKAEKLVVPVDEACTYNGRVYVDSSSGIIYDAALNQTNASGNNNKFYKIQLLTNDKGMFRTWTRWGRVGANGQSALLGNGSFGDALIHFEKKFKDKSGLSWSDRAAPAKSGKYVFLERNYEPESDMEPDDGPDEAVQKGSGNRSRSASPAKCTLQAPVKSLMELIFNIDYIAETMADMKYDAEKLPLGNLSRSTILRGYQALKDLSALFSDPNLAQSEHGLTYNNAVEELSNRYYSYIPHNFGFSRPPVIRETERLRKEVTLLESLTDMKDTDSILKSEKGGGGVHTLDLRFKGLGMREMSPVDSATDEFTNIADYLVKTRGHTHGHTYEVKDIFRIEREGETKRFQDYVKSNSDRRLLWHGSRATNYGGILSQGLRIAPPEAPVSGYMFGKGVYLADMSSKSANYCCSRLSGDHALLLLCEAELGKPMQELTDASYEAGETAANMGSLSTLGKGLVGPTGWKDASCIHPSLAGVQMPDTNILPTTTNVQNAYLQYNEYICYDVSQVRLRYLLRVTM</sequence>
<keyword evidence="9" id="KW-0862">Zinc</keyword>
<keyword evidence="7" id="KW-0013">ADP-ribosylation</keyword>
<evidence type="ECO:0000256" key="3">
    <source>
        <dbReference type="ARBA" id="ARBA00022679"/>
    </source>
</evidence>
<dbReference type="Pfam" id="PF02877">
    <property type="entry name" value="PARP_reg"/>
    <property type="match status" value="1"/>
</dbReference>
<dbReference type="GO" id="GO:0005730">
    <property type="term" value="C:nucleolus"/>
    <property type="evidence" value="ECO:0007669"/>
    <property type="project" value="TreeGrafter"/>
</dbReference>
<dbReference type="OrthoDB" id="2017365at2759"/>
<dbReference type="Gene3D" id="1.20.142.10">
    <property type="entry name" value="Poly(ADP-ribose) polymerase, regulatory domain"/>
    <property type="match status" value="1"/>
</dbReference>
<keyword evidence="12" id="KW-0539">Nucleus</keyword>
<dbReference type="PROSITE" id="PS51060">
    <property type="entry name" value="PARP_ALPHA_HD"/>
    <property type="match status" value="1"/>
</dbReference>
<evidence type="ECO:0000256" key="12">
    <source>
        <dbReference type="ARBA" id="ARBA00023242"/>
    </source>
</evidence>
<evidence type="ECO:0000256" key="5">
    <source>
        <dbReference type="ARBA" id="ARBA00022723"/>
    </source>
</evidence>
<dbReference type="EMBL" id="KB446535">
    <property type="protein sequence ID" value="EME48380.1"/>
    <property type="molecule type" value="Genomic_DNA"/>
</dbReference>
<dbReference type="GO" id="GO:0006302">
    <property type="term" value="P:double-strand break repair"/>
    <property type="evidence" value="ECO:0007669"/>
    <property type="project" value="TreeGrafter"/>
</dbReference>
<dbReference type="AlphaFoldDB" id="N1Q162"/>
<keyword evidence="6" id="KW-0677">Repeat</keyword>
<comment type="subcellular location">
    <subcellularLocation>
        <location evidence="1">Nucleus</location>
    </subcellularLocation>
</comment>
<evidence type="ECO:0000256" key="8">
    <source>
        <dbReference type="ARBA" id="ARBA00022771"/>
    </source>
</evidence>
<feature type="domain" description="PARP catalytic" evidence="17">
    <location>
        <begin position="411"/>
        <end position="642"/>
    </location>
</feature>
<evidence type="ECO:0000256" key="9">
    <source>
        <dbReference type="ARBA" id="ARBA00022833"/>
    </source>
</evidence>
<dbReference type="Proteomes" id="UP000016933">
    <property type="component" value="Unassembled WGS sequence"/>
</dbReference>
<dbReference type="PROSITE" id="PS51059">
    <property type="entry name" value="PARP_CATALYTIC"/>
    <property type="match status" value="1"/>
</dbReference>
<dbReference type="PANTHER" id="PTHR10459:SF60">
    <property type="entry name" value="POLY [ADP-RIBOSE] POLYMERASE 2"/>
    <property type="match status" value="1"/>
</dbReference>
<evidence type="ECO:0000256" key="6">
    <source>
        <dbReference type="ARBA" id="ARBA00022737"/>
    </source>
</evidence>
<feature type="domain" description="PARP alpha-helical" evidence="18">
    <location>
        <begin position="276"/>
        <end position="402"/>
    </location>
</feature>
<evidence type="ECO:0000256" key="4">
    <source>
        <dbReference type="ARBA" id="ARBA00022695"/>
    </source>
</evidence>
<dbReference type="FunFam" id="2.20.140.10:FF:000001">
    <property type="entry name" value="Poly [ADP-ribose] polymerase"/>
    <property type="match status" value="1"/>
</dbReference>
<dbReference type="HOGENOM" id="CLU_004841_2_0_1"/>
<keyword evidence="3 15" id="KW-0808">Transferase</keyword>
<dbReference type="InterPro" id="IPR012317">
    <property type="entry name" value="Poly(ADP-ribose)pol_cat_dom"/>
</dbReference>
<dbReference type="GO" id="GO:0016779">
    <property type="term" value="F:nucleotidyltransferase activity"/>
    <property type="evidence" value="ECO:0007669"/>
    <property type="project" value="UniProtKB-KW"/>
</dbReference>
<dbReference type="Gene3D" id="3.90.228.10">
    <property type="match status" value="1"/>
</dbReference>
<dbReference type="PROSITE" id="PS51977">
    <property type="entry name" value="WGR"/>
    <property type="match status" value="1"/>
</dbReference>
<evidence type="ECO:0000256" key="13">
    <source>
        <dbReference type="ARBA" id="ARBA00024347"/>
    </source>
</evidence>
<dbReference type="OMA" id="QGENDRF"/>
<dbReference type="GO" id="GO:0003677">
    <property type="term" value="F:DNA binding"/>
    <property type="evidence" value="ECO:0007669"/>
    <property type="project" value="UniProtKB-KW"/>
</dbReference>
<dbReference type="EC" id="2.4.2.-" evidence="15"/>
<feature type="compositionally biased region" description="Basic residues" evidence="16">
    <location>
        <begin position="1"/>
        <end position="10"/>
    </location>
</feature>
<dbReference type="SUPFAM" id="SSF142921">
    <property type="entry name" value="WGR domain-like"/>
    <property type="match status" value="1"/>
</dbReference>
<dbReference type="InterPro" id="IPR050800">
    <property type="entry name" value="ARTD/PARP"/>
</dbReference>
<reference evidence="21" key="1">
    <citation type="journal article" date="2012" name="PLoS Genet.">
        <title>The genomes of the fungal plant pathogens Cladosporium fulvum and Dothistroma septosporum reveal adaptation to different hosts and lifestyles but also signatures of common ancestry.</title>
        <authorList>
            <person name="de Wit P.J.G.M."/>
            <person name="van der Burgt A."/>
            <person name="Oekmen B."/>
            <person name="Stergiopoulos I."/>
            <person name="Abd-Elsalam K.A."/>
            <person name="Aerts A.L."/>
            <person name="Bahkali A.H."/>
            <person name="Beenen H.G."/>
            <person name="Chettri P."/>
            <person name="Cox M.P."/>
            <person name="Datema E."/>
            <person name="de Vries R.P."/>
            <person name="Dhillon B."/>
            <person name="Ganley A.R."/>
            <person name="Griffiths S.A."/>
            <person name="Guo Y."/>
            <person name="Hamelin R.C."/>
            <person name="Henrissat B."/>
            <person name="Kabir M.S."/>
            <person name="Jashni M.K."/>
            <person name="Kema G."/>
            <person name="Klaubauf S."/>
            <person name="Lapidus A."/>
            <person name="Levasseur A."/>
            <person name="Lindquist E."/>
            <person name="Mehrabi R."/>
            <person name="Ohm R.A."/>
            <person name="Owen T.J."/>
            <person name="Salamov A."/>
            <person name="Schwelm A."/>
            <person name="Schijlen E."/>
            <person name="Sun H."/>
            <person name="van den Burg H.A."/>
            <person name="van Ham R.C.H.J."/>
            <person name="Zhang S."/>
            <person name="Goodwin S.B."/>
            <person name="Grigoriev I.V."/>
            <person name="Collemare J."/>
            <person name="Bradshaw R.E."/>
        </authorList>
    </citation>
    <scope>NUCLEOTIDE SEQUENCE [LARGE SCALE GENOMIC DNA]</scope>
    <source>
        <strain evidence="21">NZE10 / CBS 128990</strain>
    </source>
</reference>
<keyword evidence="4" id="KW-0548">Nucleotidyltransferase</keyword>
<dbReference type="STRING" id="675120.N1Q162"/>
<evidence type="ECO:0000256" key="10">
    <source>
        <dbReference type="ARBA" id="ARBA00023027"/>
    </source>
</evidence>
<evidence type="ECO:0000259" key="19">
    <source>
        <dbReference type="PROSITE" id="PS51977"/>
    </source>
</evidence>
<evidence type="ECO:0000256" key="15">
    <source>
        <dbReference type="RuleBase" id="RU362114"/>
    </source>
</evidence>
<keyword evidence="11" id="KW-0238">DNA-binding</keyword>
<dbReference type="CDD" id="cd07997">
    <property type="entry name" value="WGR_PARP"/>
    <property type="match status" value="1"/>
</dbReference>
<keyword evidence="21" id="KW-1185">Reference proteome</keyword>
<dbReference type="GO" id="GO:1990404">
    <property type="term" value="F:NAD+-protein mono-ADP-ribosyltransferase activity"/>
    <property type="evidence" value="ECO:0007669"/>
    <property type="project" value="TreeGrafter"/>
</dbReference>
<dbReference type="CDD" id="cd01437">
    <property type="entry name" value="parp_like"/>
    <property type="match status" value="1"/>
</dbReference>
<dbReference type="FunFam" id="3.90.228.10:FF:000002">
    <property type="entry name" value="Poly [ADP-ribose] polymerase"/>
    <property type="match status" value="1"/>
</dbReference>
<dbReference type="PANTHER" id="PTHR10459">
    <property type="entry name" value="DNA LIGASE"/>
    <property type="match status" value="1"/>
</dbReference>
<evidence type="ECO:0000313" key="20">
    <source>
        <dbReference type="EMBL" id="EME48380.1"/>
    </source>
</evidence>
<dbReference type="InterPro" id="IPR004102">
    <property type="entry name" value="Poly(ADP-ribose)pol_reg_dom"/>
</dbReference>
<dbReference type="SUPFAM" id="SSF47587">
    <property type="entry name" value="Domain of poly(ADP-ribose) polymerase"/>
    <property type="match status" value="1"/>
</dbReference>
<dbReference type="SMART" id="SM00773">
    <property type="entry name" value="WGR"/>
    <property type="match status" value="1"/>
</dbReference>
<dbReference type="GO" id="GO:0070212">
    <property type="term" value="P:protein poly-ADP-ribosylation"/>
    <property type="evidence" value="ECO:0007669"/>
    <property type="project" value="TreeGrafter"/>
</dbReference>
<dbReference type="Gene3D" id="2.20.140.10">
    <property type="entry name" value="WGR domain"/>
    <property type="match status" value="1"/>
</dbReference>
<comment type="catalytic activity">
    <reaction evidence="14">
        <text>NAD(+) + (ADP-D-ribosyl)n-acceptor = nicotinamide + (ADP-D-ribosyl)n+1-acceptor + H(+).</text>
        <dbReference type="EC" id="2.4.2.30"/>
    </reaction>
</comment>
<protein>
    <recommendedName>
        <fullName evidence="15">Poly [ADP-ribose] polymerase</fullName>
        <shortName evidence="15">PARP</shortName>
        <ecNumber evidence="15">2.4.2.-</ecNumber>
    </recommendedName>
</protein>
<comment type="similarity">
    <text evidence="13">Belongs to the ARTD/PARP family.</text>
</comment>
<dbReference type="GO" id="GO:0008270">
    <property type="term" value="F:zinc ion binding"/>
    <property type="evidence" value="ECO:0007669"/>
    <property type="project" value="UniProtKB-KW"/>
</dbReference>
<evidence type="ECO:0000256" key="7">
    <source>
        <dbReference type="ARBA" id="ARBA00022765"/>
    </source>
</evidence>
<evidence type="ECO:0000256" key="11">
    <source>
        <dbReference type="ARBA" id="ARBA00023125"/>
    </source>
</evidence>
<dbReference type="InterPro" id="IPR036616">
    <property type="entry name" value="Poly(ADP-ribose)pol_reg_dom_sf"/>
</dbReference>
<organism evidence="20 21">
    <name type="scientific">Dothistroma septosporum (strain NZE10 / CBS 128990)</name>
    <name type="common">Red band needle blight fungus</name>
    <name type="synonym">Mycosphaerella pini</name>
    <dbReference type="NCBI Taxonomy" id="675120"/>
    <lineage>
        <taxon>Eukaryota</taxon>
        <taxon>Fungi</taxon>
        <taxon>Dikarya</taxon>
        <taxon>Ascomycota</taxon>
        <taxon>Pezizomycotina</taxon>
        <taxon>Dothideomycetes</taxon>
        <taxon>Dothideomycetidae</taxon>
        <taxon>Mycosphaerellales</taxon>
        <taxon>Mycosphaerellaceae</taxon>
        <taxon>Dothistroma</taxon>
    </lineage>
</organism>
<evidence type="ECO:0000256" key="1">
    <source>
        <dbReference type="ARBA" id="ARBA00004123"/>
    </source>
</evidence>
<dbReference type="GO" id="GO:0003950">
    <property type="term" value="F:NAD+ poly-ADP-ribosyltransferase activity"/>
    <property type="evidence" value="ECO:0007669"/>
    <property type="project" value="UniProtKB-UniRule"/>
</dbReference>
<dbReference type="eggNOG" id="KOG1037">
    <property type="taxonomic scope" value="Eukaryota"/>
</dbReference>
<gene>
    <name evidence="20" type="ORF">DOTSEDRAFT_67440</name>
</gene>
<keyword evidence="5" id="KW-0479">Metal-binding</keyword>
<evidence type="ECO:0000256" key="16">
    <source>
        <dbReference type="SAM" id="MobiDB-lite"/>
    </source>
</evidence>
<keyword evidence="10 15" id="KW-0520">NAD</keyword>
<dbReference type="InterPro" id="IPR036930">
    <property type="entry name" value="WGR_dom_sf"/>
</dbReference>
<dbReference type="InterPro" id="IPR008893">
    <property type="entry name" value="WGR_domain"/>
</dbReference>
<feature type="compositionally biased region" description="Low complexity" evidence="16">
    <location>
        <begin position="11"/>
        <end position="20"/>
    </location>
</feature>
<feature type="non-terminal residue" evidence="20">
    <location>
        <position position="1"/>
    </location>
</feature>
<feature type="compositionally biased region" description="Acidic residues" evidence="16">
    <location>
        <begin position="247"/>
        <end position="258"/>
    </location>
</feature>
<evidence type="ECO:0000256" key="2">
    <source>
        <dbReference type="ARBA" id="ARBA00022676"/>
    </source>
</evidence>
<keyword evidence="8" id="KW-0863">Zinc-finger</keyword>
<feature type="domain" description="WGR" evidence="19">
    <location>
        <begin position="142"/>
        <end position="238"/>
    </location>
</feature>
<feature type="region of interest" description="Disordered" evidence="16">
    <location>
        <begin position="247"/>
        <end position="276"/>
    </location>
</feature>
<reference evidence="20 21" key="2">
    <citation type="journal article" date="2012" name="PLoS Pathog.">
        <title>Diverse lifestyles and strategies of plant pathogenesis encoded in the genomes of eighteen Dothideomycetes fungi.</title>
        <authorList>
            <person name="Ohm R.A."/>
            <person name="Feau N."/>
            <person name="Henrissat B."/>
            <person name="Schoch C.L."/>
            <person name="Horwitz B.A."/>
            <person name="Barry K.W."/>
            <person name="Condon B.J."/>
            <person name="Copeland A.C."/>
            <person name="Dhillon B."/>
            <person name="Glaser F."/>
            <person name="Hesse C.N."/>
            <person name="Kosti I."/>
            <person name="LaButti K."/>
            <person name="Lindquist E.A."/>
            <person name="Lucas S."/>
            <person name="Salamov A.A."/>
            <person name="Bradshaw R.E."/>
            <person name="Ciuffetti L."/>
            <person name="Hamelin R.C."/>
            <person name="Kema G.H.J."/>
            <person name="Lawrence C."/>
            <person name="Scott J.A."/>
            <person name="Spatafora J.W."/>
            <person name="Turgeon B.G."/>
            <person name="de Wit P.J.G.M."/>
            <person name="Zhong S."/>
            <person name="Goodwin S.B."/>
            <person name="Grigoriev I.V."/>
        </authorList>
    </citation>
    <scope>NUCLEOTIDE SEQUENCE [LARGE SCALE GENOMIC DNA]</scope>
    <source>
        <strain evidence="21">NZE10 / CBS 128990</strain>
    </source>
</reference>
<dbReference type="SUPFAM" id="SSF56399">
    <property type="entry name" value="ADP-ribosylation"/>
    <property type="match status" value="1"/>
</dbReference>